<sequence>MKRLLSLVAALALPAAAADLTEIPFNTIDGKATSLADYKGKVVMVVNTASKCGLTPQYEALEKIYEKYKDRGFVILGFPCNDFASQEPGTADEIKTFCKTKYDVTFPLMEKVHVRGQDQHPLYATLTHEKGLFPGDVSWNFGKFIISKDGEAVARFDPRTKPDDPEVIAAIEKQLK</sequence>
<dbReference type="Pfam" id="PF00255">
    <property type="entry name" value="GSHPx"/>
    <property type="match status" value="1"/>
</dbReference>
<evidence type="ECO:0000313" key="8">
    <source>
        <dbReference type="Proteomes" id="UP001476282"/>
    </source>
</evidence>
<evidence type="ECO:0000259" key="6">
    <source>
        <dbReference type="PROSITE" id="PS51352"/>
    </source>
</evidence>
<dbReference type="Gene3D" id="3.40.30.10">
    <property type="entry name" value="Glutaredoxin"/>
    <property type="match status" value="1"/>
</dbReference>
<dbReference type="PRINTS" id="PR01011">
    <property type="entry name" value="GLUTPROXDASE"/>
</dbReference>
<dbReference type="SUPFAM" id="SSF52833">
    <property type="entry name" value="Thioredoxin-like"/>
    <property type="match status" value="1"/>
</dbReference>
<dbReference type="InterPro" id="IPR036249">
    <property type="entry name" value="Thioredoxin-like_sf"/>
</dbReference>
<keyword evidence="2 4" id="KW-0575">Peroxidase</keyword>
<dbReference type="PANTHER" id="PTHR11592">
    <property type="entry name" value="GLUTATHIONE PEROXIDASE"/>
    <property type="match status" value="1"/>
</dbReference>
<dbReference type="PROSITE" id="PS00460">
    <property type="entry name" value="GLUTATHIONE_PEROXID_1"/>
    <property type="match status" value="1"/>
</dbReference>
<reference evidence="7 8" key="1">
    <citation type="submission" date="2024-02" db="EMBL/GenBank/DDBJ databases">
        <title>Haloferula sargassicola NBRC 104335.</title>
        <authorList>
            <person name="Ichikawa N."/>
            <person name="Katano-Makiyama Y."/>
            <person name="Hidaka K."/>
        </authorList>
    </citation>
    <scope>NUCLEOTIDE SEQUENCE [LARGE SCALE GENOMIC DNA]</scope>
    <source>
        <strain evidence="7 8">NBRC 104335</strain>
    </source>
</reference>
<keyword evidence="5" id="KW-0732">Signal</keyword>
<evidence type="ECO:0000256" key="3">
    <source>
        <dbReference type="ARBA" id="ARBA00023002"/>
    </source>
</evidence>
<evidence type="ECO:0000256" key="5">
    <source>
        <dbReference type="SAM" id="SignalP"/>
    </source>
</evidence>
<feature type="domain" description="Thioredoxin" evidence="6">
    <location>
        <begin position="11"/>
        <end position="176"/>
    </location>
</feature>
<dbReference type="InterPro" id="IPR029759">
    <property type="entry name" value="GPX_AS"/>
</dbReference>
<proteinExistence type="inferred from homology"/>
<dbReference type="EMBL" id="BAABRI010000002">
    <property type="protein sequence ID" value="GAA5481191.1"/>
    <property type="molecule type" value="Genomic_DNA"/>
</dbReference>
<dbReference type="InterPro" id="IPR013766">
    <property type="entry name" value="Thioredoxin_domain"/>
</dbReference>
<feature type="signal peptide" evidence="5">
    <location>
        <begin position="1"/>
        <end position="17"/>
    </location>
</feature>
<comment type="caution">
    <text evidence="7">The sequence shown here is derived from an EMBL/GenBank/DDBJ whole genome shotgun (WGS) entry which is preliminary data.</text>
</comment>
<dbReference type="Proteomes" id="UP001476282">
    <property type="component" value="Unassembled WGS sequence"/>
</dbReference>
<dbReference type="PROSITE" id="PS51352">
    <property type="entry name" value="THIOREDOXIN_2"/>
    <property type="match status" value="1"/>
</dbReference>
<evidence type="ECO:0000256" key="2">
    <source>
        <dbReference type="ARBA" id="ARBA00022559"/>
    </source>
</evidence>
<evidence type="ECO:0000256" key="1">
    <source>
        <dbReference type="ARBA" id="ARBA00006926"/>
    </source>
</evidence>
<dbReference type="InterPro" id="IPR000889">
    <property type="entry name" value="Glutathione_peroxidase"/>
</dbReference>
<accession>A0ABP9UKG3</accession>
<dbReference type="PROSITE" id="PS51355">
    <property type="entry name" value="GLUTATHIONE_PEROXID_3"/>
    <property type="match status" value="1"/>
</dbReference>
<dbReference type="PIRSF" id="PIRSF000303">
    <property type="entry name" value="Glutathion_perox"/>
    <property type="match status" value="1"/>
</dbReference>
<comment type="similarity">
    <text evidence="1 4">Belongs to the glutathione peroxidase family.</text>
</comment>
<dbReference type="RefSeq" id="WP_353565352.1">
    <property type="nucleotide sequence ID" value="NZ_BAABRI010000002.1"/>
</dbReference>
<keyword evidence="8" id="KW-1185">Reference proteome</keyword>
<keyword evidence="3 4" id="KW-0560">Oxidoreductase</keyword>
<evidence type="ECO:0000256" key="4">
    <source>
        <dbReference type="RuleBase" id="RU000499"/>
    </source>
</evidence>
<feature type="chain" id="PRO_5046496753" description="Glutathione peroxidase" evidence="5">
    <location>
        <begin position="18"/>
        <end position="176"/>
    </location>
</feature>
<dbReference type="PANTHER" id="PTHR11592:SF78">
    <property type="entry name" value="GLUTATHIONE PEROXIDASE"/>
    <property type="match status" value="1"/>
</dbReference>
<organism evidence="7 8">
    <name type="scientific">Haloferula sargassicola</name>
    <dbReference type="NCBI Taxonomy" id="490096"/>
    <lineage>
        <taxon>Bacteria</taxon>
        <taxon>Pseudomonadati</taxon>
        <taxon>Verrucomicrobiota</taxon>
        <taxon>Verrucomicrobiia</taxon>
        <taxon>Verrucomicrobiales</taxon>
        <taxon>Verrucomicrobiaceae</taxon>
        <taxon>Haloferula</taxon>
    </lineage>
</organism>
<protein>
    <recommendedName>
        <fullName evidence="4">Glutathione peroxidase</fullName>
    </recommendedName>
</protein>
<dbReference type="CDD" id="cd00340">
    <property type="entry name" value="GSH_Peroxidase"/>
    <property type="match status" value="1"/>
</dbReference>
<name>A0ABP9UKG3_9BACT</name>
<evidence type="ECO:0000313" key="7">
    <source>
        <dbReference type="EMBL" id="GAA5481191.1"/>
    </source>
</evidence>
<gene>
    <name evidence="7" type="primary">gpx1</name>
    <name evidence="7" type="ORF">Hsar01_00398</name>
</gene>